<dbReference type="EMBL" id="OGTV01000110">
    <property type="protein sequence ID" value="SPB26930.1"/>
    <property type="molecule type" value="Genomic_DNA"/>
</dbReference>
<accession>A0A2X0T3Y5</accession>
<dbReference type="RefSeq" id="WP_230956816.1">
    <property type="nucleotide sequence ID" value="NZ_AP023028.1"/>
</dbReference>
<evidence type="ECO:0000313" key="2">
    <source>
        <dbReference type="EMBL" id="GFP12452.1"/>
    </source>
</evidence>
<reference evidence="2" key="2">
    <citation type="submission" date="2020-07" db="EMBL/GenBank/DDBJ databases">
        <title>Draft genome sequence of Lactobacillus helveticus strain JCM 1062.</title>
        <authorList>
            <person name="Endo A."/>
            <person name="Maeno S."/>
            <person name="Kido Y."/>
        </authorList>
    </citation>
    <scope>NUCLEOTIDE SEQUENCE</scope>
    <source>
        <strain evidence="2">JCM 1062</strain>
    </source>
</reference>
<gene>
    <name evidence="3" type="ORF">BDKNPLJD_02149</name>
    <name evidence="2" type="ORF">LHEJCM1062_03240</name>
</gene>
<dbReference type="EMBL" id="BLYV01000075">
    <property type="protein sequence ID" value="GFP12452.1"/>
    <property type="molecule type" value="Genomic_DNA"/>
</dbReference>
<name>A0A2X0T3Y5_LACHE</name>
<dbReference type="Proteomes" id="UP000630086">
    <property type="component" value="Unassembled WGS sequence"/>
</dbReference>
<dbReference type="InterPro" id="IPR010982">
    <property type="entry name" value="Lambda_DNA-bd_dom_sf"/>
</dbReference>
<feature type="domain" description="HTH cro/C1-type" evidence="1">
    <location>
        <begin position="6"/>
        <end position="60"/>
    </location>
</feature>
<reference evidence="3" key="1">
    <citation type="submission" date="2018-01" db="EMBL/GenBank/DDBJ databases">
        <authorList>
            <person name="Gaut B.S."/>
            <person name="Morton B.R."/>
            <person name="Clegg M.T."/>
            <person name="Duvall M.R."/>
        </authorList>
    </citation>
    <scope>NUCLEOTIDE SEQUENCE</scope>
    <source>
        <strain evidence="3">Lactobacillus helveticus</strain>
    </source>
</reference>
<protein>
    <recommendedName>
        <fullName evidence="1">HTH cro/C1-type domain-containing protein</fullName>
    </recommendedName>
</protein>
<evidence type="ECO:0000313" key="3">
    <source>
        <dbReference type="EMBL" id="SPB26930.1"/>
    </source>
</evidence>
<dbReference type="GO" id="GO:0003677">
    <property type="term" value="F:DNA binding"/>
    <property type="evidence" value="ECO:0007669"/>
    <property type="project" value="InterPro"/>
</dbReference>
<dbReference type="SMART" id="SM00530">
    <property type="entry name" value="HTH_XRE"/>
    <property type="match status" value="1"/>
</dbReference>
<dbReference type="Gene3D" id="1.10.260.40">
    <property type="entry name" value="lambda repressor-like DNA-binding domains"/>
    <property type="match status" value="1"/>
</dbReference>
<dbReference type="InterPro" id="IPR001387">
    <property type="entry name" value="Cro/C1-type_HTH"/>
</dbReference>
<dbReference type="SUPFAM" id="SSF47413">
    <property type="entry name" value="lambda repressor-like DNA-binding domains"/>
    <property type="match status" value="1"/>
</dbReference>
<dbReference type="CDD" id="cd00093">
    <property type="entry name" value="HTH_XRE"/>
    <property type="match status" value="1"/>
</dbReference>
<dbReference type="AlphaFoldDB" id="A0A2X0T3Y5"/>
<organism evidence="3">
    <name type="scientific">Lactobacillus helveticus</name>
    <name type="common">Lactobacillus suntoryeus</name>
    <dbReference type="NCBI Taxonomy" id="1587"/>
    <lineage>
        <taxon>Bacteria</taxon>
        <taxon>Bacillati</taxon>
        <taxon>Bacillota</taxon>
        <taxon>Bacilli</taxon>
        <taxon>Lactobacillales</taxon>
        <taxon>Lactobacillaceae</taxon>
        <taxon>Lactobacillus</taxon>
    </lineage>
</organism>
<evidence type="ECO:0000259" key="1">
    <source>
        <dbReference type="SMART" id="SM00530"/>
    </source>
</evidence>
<proteinExistence type="predicted"/>
<sequence length="92" mass="10689">MNIGKKLKYLRLSLGLNRKQFAHGVVNETYLAYVENEEGKIRAKDLIAILNQNHLSIIAFLADFGNIQSDSFFMRIKQMMLFLIKMYKNCSN</sequence>